<dbReference type="InterPro" id="IPR044215">
    <property type="entry name" value="PIG-H"/>
</dbReference>
<dbReference type="Pfam" id="PF10181">
    <property type="entry name" value="PIG-H"/>
    <property type="match status" value="1"/>
</dbReference>
<dbReference type="GO" id="GO:0000506">
    <property type="term" value="C:glycosylphosphatidylinositol-N-acetylglucosaminyltransferase (GPI-GnT) complex"/>
    <property type="evidence" value="ECO:0007669"/>
    <property type="project" value="InterPro"/>
</dbReference>
<dbReference type="GO" id="GO:0006506">
    <property type="term" value="P:GPI anchor biosynthetic process"/>
    <property type="evidence" value="ECO:0007669"/>
    <property type="project" value="InterPro"/>
</dbReference>
<dbReference type="InterPro" id="IPR019328">
    <property type="entry name" value="PIGH-H_dom"/>
</dbReference>
<feature type="domain" description="Phosphatidylinositol N-acetylglucosaminyltransferase subunit H conserved" evidence="4">
    <location>
        <begin position="127"/>
        <end position="192"/>
    </location>
</feature>
<evidence type="ECO:0000256" key="2">
    <source>
        <dbReference type="ARBA" id="ARBA00009610"/>
    </source>
</evidence>
<accession>A0A9P7Z546</accession>
<gene>
    <name evidence="5" type="ORF">BJ878DRAFT_418433</name>
</gene>
<reference evidence="5" key="1">
    <citation type="journal article" date="2021" name="IMA Fungus">
        <title>Genomic characterization of three marine fungi, including Emericellopsis atlantica sp. nov. with signatures of a generalist lifestyle and marine biomass degradation.</title>
        <authorList>
            <person name="Hagestad O.C."/>
            <person name="Hou L."/>
            <person name="Andersen J.H."/>
            <person name="Hansen E.H."/>
            <person name="Altermark B."/>
            <person name="Li C."/>
            <person name="Kuhnert E."/>
            <person name="Cox R.J."/>
            <person name="Crous P.W."/>
            <person name="Spatafora J.W."/>
            <person name="Lail K."/>
            <person name="Amirebrahimi M."/>
            <person name="Lipzen A."/>
            <person name="Pangilinan J."/>
            <person name="Andreopoulos W."/>
            <person name="Hayes R.D."/>
            <person name="Ng V."/>
            <person name="Grigoriev I.V."/>
            <person name="Jackson S.A."/>
            <person name="Sutton T.D.S."/>
            <person name="Dobson A.D.W."/>
            <person name="Rama T."/>
        </authorList>
    </citation>
    <scope>NUCLEOTIDE SEQUENCE</scope>
    <source>
        <strain evidence="5">TRa3180A</strain>
    </source>
</reference>
<dbReference type="PANTHER" id="PTHR15231">
    <property type="entry name" value="PHOSPHATIDYLINOSITOL N-ACETYLGLUCOSAMINYLTRANSFERASE SUBUNIT H"/>
    <property type="match status" value="1"/>
</dbReference>
<dbReference type="AlphaFoldDB" id="A0A9P7Z546"/>
<comment type="similarity">
    <text evidence="2">Belongs to the PIGH family.</text>
</comment>
<keyword evidence="3" id="KW-0472">Membrane</keyword>
<feature type="transmembrane region" description="Helical" evidence="3">
    <location>
        <begin position="34"/>
        <end position="58"/>
    </location>
</feature>
<keyword evidence="6" id="KW-1185">Reference proteome</keyword>
<dbReference type="EMBL" id="MU253831">
    <property type="protein sequence ID" value="KAG9245779.1"/>
    <property type="molecule type" value="Genomic_DNA"/>
</dbReference>
<evidence type="ECO:0000256" key="3">
    <source>
        <dbReference type="SAM" id="Phobius"/>
    </source>
</evidence>
<name>A0A9P7Z546_9HELO</name>
<evidence type="ECO:0000313" key="6">
    <source>
        <dbReference type="Proteomes" id="UP000887226"/>
    </source>
</evidence>
<comment type="caution">
    <text evidence="5">The sequence shown here is derived from an EMBL/GenBank/DDBJ whole genome shotgun (WGS) entry which is preliminary data.</text>
</comment>
<feature type="transmembrane region" description="Helical" evidence="3">
    <location>
        <begin position="102"/>
        <end position="120"/>
    </location>
</feature>
<protein>
    <submittedName>
        <fullName evidence="5">GPI-GlcNAc transferase complex</fullName>
    </submittedName>
</protein>
<dbReference type="GO" id="GO:0016740">
    <property type="term" value="F:transferase activity"/>
    <property type="evidence" value="ECO:0007669"/>
    <property type="project" value="UniProtKB-KW"/>
</dbReference>
<organism evidence="5 6">
    <name type="scientific">Calycina marina</name>
    <dbReference type="NCBI Taxonomy" id="1763456"/>
    <lineage>
        <taxon>Eukaryota</taxon>
        <taxon>Fungi</taxon>
        <taxon>Dikarya</taxon>
        <taxon>Ascomycota</taxon>
        <taxon>Pezizomycotina</taxon>
        <taxon>Leotiomycetes</taxon>
        <taxon>Helotiales</taxon>
        <taxon>Pezizellaceae</taxon>
        <taxon>Calycina</taxon>
    </lineage>
</organism>
<sequence>MLTIVPHLRTRRPSPTTIEYTVSTSPSLTFSLRILITLTILLRTLIGFSVLLLLYSRYDLAFPSTRIIIAPPFFTDERIWYTVHLILSSRFGLLALRTAPQIPVFILLPLSAAILYLLSLRIHTTESLLVLHGLGIQTSTSSATYLSSATTRFIPTAKIQDVLVNEAFKGFEVRYYLVIVVDEEEDVVVVFPRLLPRRAIVERVWRGAMGCLYAVEGENKMKV</sequence>
<keyword evidence="3" id="KW-1133">Transmembrane helix</keyword>
<evidence type="ECO:0000313" key="5">
    <source>
        <dbReference type="EMBL" id="KAG9245779.1"/>
    </source>
</evidence>
<keyword evidence="3" id="KW-0812">Transmembrane</keyword>
<keyword evidence="5" id="KW-0808">Transferase</keyword>
<evidence type="ECO:0000259" key="4">
    <source>
        <dbReference type="Pfam" id="PF10181"/>
    </source>
</evidence>
<dbReference type="Proteomes" id="UP000887226">
    <property type="component" value="Unassembled WGS sequence"/>
</dbReference>
<evidence type="ECO:0000256" key="1">
    <source>
        <dbReference type="ARBA" id="ARBA00004687"/>
    </source>
</evidence>
<dbReference type="OrthoDB" id="6256716at2759"/>
<comment type="pathway">
    <text evidence="1">Glycolipid biosynthesis; glycosylphosphatidylinositol-anchor biosynthesis.</text>
</comment>
<dbReference type="PANTHER" id="PTHR15231:SF1">
    <property type="entry name" value="PHOSPHATIDYLINOSITOL N-ACETYLGLUCOSAMINYLTRANSFERASE SUBUNIT H"/>
    <property type="match status" value="1"/>
</dbReference>
<proteinExistence type="inferred from homology"/>